<keyword evidence="3" id="KW-0274">FAD</keyword>
<keyword evidence="4" id="KW-0560">Oxidoreductase</keyword>
<sequence length="381" mass="41145">MSDVAPATPSVPSDAPREPRVVVVGGGYAGATVARELDAVADVTVVEPKDHFVHAVATLRATVDEAWEAKVFHSYDKLLTRGRVINDTARRVTPTQVQISPVQVLDADYIVLATGTSYPFPAKYIEQHAWVARSRLSRLREALGVTRDVLLVGGGPVGVELAGELLHAFPHLGITIVEREFDILPSPEYLPEFRRALHEQLEAAGVNFILGRQLAYWPSGDVGTLHDFTVHTTDGQRIDAQMWFRCFGNQQESDYLDSAFANVRRGDGRLAVQPTMQVEGFETVFAVGDVTDVPESKRAQAAVAHARVAAANIRSLIAGEKPTATYTAAREQIVLPLGPTGGASQLQQPDGTRVVLGSEETARIKGADLMTGPVEEILGLS</sequence>
<evidence type="ECO:0000313" key="7">
    <source>
        <dbReference type="Proteomes" id="UP000221394"/>
    </source>
</evidence>
<comment type="similarity">
    <text evidence="1">Belongs to the FAD-dependent oxidoreductase family.</text>
</comment>
<dbReference type="Pfam" id="PF07992">
    <property type="entry name" value="Pyr_redox_2"/>
    <property type="match status" value="1"/>
</dbReference>
<dbReference type="PANTHER" id="PTHR43735">
    <property type="entry name" value="APOPTOSIS-INDUCING FACTOR 1"/>
    <property type="match status" value="1"/>
</dbReference>
<keyword evidence="2" id="KW-0285">Flavoprotein</keyword>
<dbReference type="GO" id="GO:0005737">
    <property type="term" value="C:cytoplasm"/>
    <property type="evidence" value="ECO:0007669"/>
    <property type="project" value="TreeGrafter"/>
</dbReference>
<organism evidence="6 7">
    <name type="scientific">Flavimobilis soli</name>
    <dbReference type="NCBI Taxonomy" id="442709"/>
    <lineage>
        <taxon>Bacteria</taxon>
        <taxon>Bacillati</taxon>
        <taxon>Actinomycetota</taxon>
        <taxon>Actinomycetes</taxon>
        <taxon>Micrococcales</taxon>
        <taxon>Jonesiaceae</taxon>
        <taxon>Flavimobilis</taxon>
    </lineage>
</organism>
<dbReference type="EMBL" id="PDJH01000001">
    <property type="protein sequence ID" value="PFG36862.1"/>
    <property type="molecule type" value="Genomic_DNA"/>
</dbReference>
<name>A0A2A9EF07_9MICO</name>
<dbReference type="OrthoDB" id="3248171at2"/>
<gene>
    <name evidence="6" type="ORF">ATL41_1602</name>
</gene>
<evidence type="ECO:0000256" key="2">
    <source>
        <dbReference type="ARBA" id="ARBA00022630"/>
    </source>
</evidence>
<evidence type="ECO:0000259" key="5">
    <source>
        <dbReference type="Pfam" id="PF07992"/>
    </source>
</evidence>
<reference evidence="6 7" key="1">
    <citation type="submission" date="2017-10" db="EMBL/GenBank/DDBJ databases">
        <title>Sequencing the genomes of 1000 actinobacteria strains.</title>
        <authorList>
            <person name="Klenk H.-P."/>
        </authorList>
    </citation>
    <scope>NUCLEOTIDE SEQUENCE [LARGE SCALE GENOMIC DNA]</scope>
    <source>
        <strain evidence="6 7">DSM 21574</strain>
    </source>
</reference>
<comment type="caution">
    <text evidence="6">The sequence shown here is derived from an EMBL/GenBank/DDBJ whole genome shotgun (WGS) entry which is preliminary data.</text>
</comment>
<accession>A0A2A9EF07</accession>
<evidence type="ECO:0000256" key="1">
    <source>
        <dbReference type="ARBA" id="ARBA00006442"/>
    </source>
</evidence>
<dbReference type="PRINTS" id="PR00469">
    <property type="entry name" value="PNDRDTASEII"/>
</dbReference>
<evidence type="ECO:0000313" key="6">
    <source>
        <dbReference type="EMBL" id="PFG36862.1"/>
    </source>
</evidence>
<dbReference type="InterPro" id="IPR036188">
    <property type="entry name" value="FAD/NAD-bd_sf"/>
</dbReference>
<dbReference type="SUPFAM" id="SSF51905">
    <property type="entry name" value="FAD/NAD(P)-binding domain"/>
    <property type="match status" value="1"/>
</dbReference>
<evidence type="ECO:0000256" key="3">
    <source>
        <dbReference type="ARBA" id="ARBA00022827"/>
    </source>
</evidence>
<feature type="domain" description="FAD/NAD(P)-binding" evidence="5">
    <location>
        <begin position="20"/>
        <end position="306"/>
    </location>
</feature>
<evidence type="ECO:0000256" key="4">
    <source>
        <dbReference type="ARBA" id="ARBA00023002"/>
    </source>
</evidence>
<dbReference type="AlphaFoldDB" id="A0A2A9EF07"/>
<dbReference type="InterPro" id="IPR023753">
    <property type="entry name" value="FAD/NAD-binding_dom"/>
</dbReference>
<dbReference type="RefSeq" id="WP_098457997.1">
    <property type="nucleotide sequence ID" value="NZ_PDJH01000001.1"/>
</dbReference>
<dbReference type="GO" id="GO:0050660">
    <property type="term" value="F:flavin adenine dinucleotide binding"/>
    <property type="evidence" value="ECO:0007669"/>
    <property type="project" value="TreeGrafter"/>
</dbReference>
<dbReference type="GO" id="GO:0004174">
    <property type="term" value="F:electron-transferring-flavoprotein dehydrogenase activity"/>
    <property type="evidence" value="ECO:0007669"/>
    <property type="project" value="TreeGrafter"/>
</dbReference>
<proteinExistence type="inferred from homology"/>
<dbReference type="PANTHER" id="PTHR43735:SF3">
    <property type="entry name" value="FERROPTOSIS SUPPRESSOR PROTEIN 1"/>
    <property type="match status" value="1"/>
</dbReference>
<dbReference type="PRINTS" id="PR00368">
    <property type="entry name" value="FADPNR"/>
</dbReference>
<dbReference type="Gene3D" id="3.50.50.100">
    <property type="match status" value="1"/>
</dbReference>
<dbReference type="Proteomes" id="UP000221394">
    <property type="component" value="Unassembled WGS sequence"/>
</dbReference>
<protein>
    <submittedName>
        <fullName evidence="6">NADH dehydrogenase FAD-containing subunit</fullName>
    </submittedName>
</protein>
<keyword evidence="7" id="KW-1185">Reference proteome</keyword>